<keyword evidence="2" id="KW-1185">Reference proteome</keyword>
<evidence type="ECO:0000313" key="1">
    <source>
        <dbReference type="EMBL" id="KAK3078396.1"/>
    </source>
</evidence>
<sequence length="188" mass="19500">MPPITSLALRGVQIIFAAIVLGLSVSLTKGQGYGSVPATTGYSSFVGGFGIVVAAVGFAAIFIERLNGIVMWVVDGLAATFYLAGGIAIAVQLRGVSCSNGSTTSNNALLNGGCFGGKEARDRCDSETCCTYGLDRESKTFSPELKSRCQMDEADAAFMFMGFLVTLGLIVVSFLVRRKSGGGKVIGV</sequence>
<protein>
    <submittedName>
        <fullName evidence="1">Uncharacterized protein</fullName>
    </submittedName>
</protein>
<dbReference type="EMBL" id="JAWDJW010001930">
    <property type="protein sequence ID" value="KAK3078396.1"/>
    <property type="molecule type" value="Genomic_DNA"/>
</dbReference>
<comment type="caution">
    <text evidence="1">The sequence shown here is derived from an EMBL/GenBank/DDBJ whole genome shotgun (WGS) entry which is preliminary data.</text>
</comment>
<reference evidence="1" key="1">
    <citation type="submission" date="2024-09" db="EMBL/GenBank/DDBJ databases">
        <title>Black Yeasts Isolated from many extreme environments.</title>
        <authorList>
            <person name="Coleine C."/>
            <person name="Stajich J.E."/>
            <person name="Selbmann L."/>
        </authorList>
    </citation>
    <scope>NUCLEOTIDE SEQUENCE</scope>
    <source>
        <strain evidence="1">CCFEE 5737</strain>
    </source>
</reference>
<dbReference type="Proteomes" id="UP001186974">
    <property type="component" value="Unassembled WGS sequence"/>
</dbReference>
<organism evidence="1 2">
    <name type="scientific">Coniosporium uncinatum</name>
    <dbReference type="NCBI Taxonomy" id="93489"/>
    <lineage>
        <taxon>Eukaryota</taxon>
        <taxon>Fungi</taxon>
        <taxon>Dikarya</taxon>
        <taxon>Ascomycota</taxon>
        <taxon>Pezizomycotina</taxon>
        <taxon>Dothideomycetes</taxon>
        <taxon>Dothideomycetes incertae sedis</taxon>
        <taxon>Coniosporium</taxon>
    </lineage>
</organism>
<name>A0ACC3DPC6_9PEZI</name>
<accession>A0ACC3DPC6</accession>
<gene>
    <name evidence="1" type="ORF">LTS18_007614</name>
</gene>
<proteinExistence type="predicted"/>
<evidence type="ECO:0000313" key="2">
    <source>
        <dbReference type="Proteomes" id="UP001186974"/>
    </source>
</evidence>